<evidence type="ECO:0000313" key="3">
    <source>
        <dbReference type="Proteomes" id="UP000663880"/>
    </source>
</evidence>
<comment type="caution">
    <text evidence="2">The sequence shown here is derived from an EMBL/GenBank/DDBJ whole genome shotgun (WGS) entry which is preliminary data.</text>
</comment>
<reference evidence="2" key="1">
    <citation type="submission" date="2021-02" db="EMBL/GenBank/DDBJ databases">
        <authorList>
            <person name="Steward A R."/>
        </authorList>
    </citation>
    <scope>NUCLEOTIDE SEQUENCE</scope>
</reference>
<keyword evidence="3" id="KW-1185">Reference proteome</keyword>
<dbReference type="Proteomes" id="UP000663880">
    <property type="component" value="Unassembled WGS sequence"/>
</dbReference>
<sequence length="119" mass="13409">MPPKDAGVCRTLPTQESQHSPKPSRIVPTGRVRVAPALAHFTKASAVKLLCSKPPLQYTLRRRWAYLLLFSPRLLSLGFVLERSSLDLLSPSVAFLIPKRIPLHSTPRHCRQFNHILPL</sequence>
<organism evidence="2 3">
    <name type="scientific">Pieris macdunnoughi</name>
    <dbReference type="NCBI Taxonomy" id="345717"/>
    <lineage>
        <taxon>Eukaryota</taxon>
        <taxon>Metazoa</taxon>
        <taxon>Ecdysozoa</taxon>
        <taxon>Arthropoda</taxon>
        <taxon>Hexapoda</taxon>
        <taxon>Insecta</taxon>
        <taxon>Pterygota</taxon>
        <taxon>Neoptera</taxon>
        <taxon>Endopterygota</taxon>
        <taxon>Lepidoptera</taxon>
        <taxon>Glossata</taxon>
        <taxon>Ditrysia</taxon>
        <taxon>Papilionoidea</taxon>
        <taxon>Pieridae</taxon>
        <taxon>Pierinae</taxon>
        <taxon>Pieris</taxon>
    </lineage>
</organism>
<protein>
    <submittedName>
        <fullName evidence="2">Uncharacterized protein</fullName>
    </submittedName>
</protein>
<dbReference type="AlphaFoldDB" id="A0A821QAR2"/>
<accession>A0A821QAR2</accession>
<evidence type="ECO:0000313" key="2">
    <source>
        <dbReference type="EMBL" id="CAF4821433.1"/>
    </source>
</evidence>
<evidence type="ECO:0000256" key="1">
    <source>
        <dbReference type="SAM" id="MobiDB-lite"/>
    </source>
</evidence>
<gene>
    <name evidence="2" type="ORF">PMACD_LOCUS4629</name>
</gene>
<feature type="region of interest" description="Disordered" evidence="1">
    <location>
        <begin position="1"/>
        <end position="26"/>
    </location>
</feature>
<proteinExistence type="predicted"/>
<feature type="compositionally biased region" description="Polar residues" evidence="1">
    <location>
        <begin position="12"/>
        <end position="21"/>
    </location>
</feature>
<dbReference type="EMBL" id="CAJOBZ010000008">
    <property type="protein sequence ID" value="CAF4821433.1"/>
    <property type="molecule type" value="Genomic_DNA"/>
</dbReference>
<name>A0A821QAR2_9NEOP</name>